<evidence type="ECO:0000256" key="1">
    <source>
        <dbReference type="SAM" id="MobiDB-lite"/>
    </source>
</evidence>
<dbReference type="SUPFAM" id="SSF53098">
    <property type="entry name" value="Ribonuclease H-like"/>
    <property type="match status" value="1"/>
</dbReference>
<dbReference type="PANTHER" id="PTHR37984:SF5">
    <property type="entry name" value="PROTEIN NYNRIN-LIKE"/>
    <property type="match status" value="1"/>
</dbReference>
<evidence type="ECO:0000313" key="3">
    <source>
        <dbReference type="EMBL" id="KAJ8909919.1"/>
    </source>
</evidence>
<evidence type="ECO:0000259" key="2">
    <source>
        <dbReference type="PROSITE" id="PS50994"/>
    </source>
</evidence>
<feature type="non-terminal residue" evidence="3">
    <location>
        <position position="392"/>
    </location>
</feature>
<dbReference type="EMBL" id="JANEYG010000387">
    <property type="protein sequence ID" value="KAJ8909919.1"/>
    <property type="molecule type" value="Genomic_DNA"/>
</dbReference>
<feature type="region of interest" description="Disordered" evidence="1">
    <location>
        <begin position="359"/>
        <end position="392"/>
    </location>
</feature>
<feature type="compositionally biased region" description="Polar residues" evidence="1">
    <location>
        <begin position="367"/>
        <end position="385"/>
    </location>
</feature>
<name>A0AAV8V6U1_9CUCU</name>
<feature type="domain" description="Integrase catalytic" evidence="2">
    <location>
        <begin position="76"/>
        <end position="238"/>
    </location>
</feature>
<comment type="caution">
    <text evidence="3">The sequence shown here is derived from an EMBL/GenBank/DDBJ whole genome shotgun (WGS) entry which is preliminary data.</text>
</comment>
<sequence>MSMDRAVPPDEPIRCQVNEANNVPMVPTKRRTDATLYEEVCQAQRQSPEYAATQARWPRLRDRQEPIRFHWKMILRDEYKAHGGLIRHMKEGHRALWGTLYKKVLVFYFNIKSYSAERVEMKAVWYVKTRTMLHFLESLCLRWGYPERIITDNGPTFRANMWERFLEKNGIEEYVTPVYHQRSHRQINIKRQKLLRIHLRDKPQDRWDENLRDVQFALHSRANAAIGMTPSEALLGASLVRSGEWKYPEQQKQEVYARKLFPGDPPMRFNVCDRVLVRSFPGLRPVFGAPWSVPFPIVAVRSDEVYEVDRNGSQVLIHVDDIRPAHPQRAEQWNFPKTVSAPLEEASDERVAEPCVLPGDRAPSGHGNLNLSRRANPRNVQSYEMNHNPLPV</sequence>
<dbReference type="InterPro" id="IPR001584">
    <property type="entry name" value="Integrase_cat-core"/>
</dbReference>
<organism evidence="3 4">
    <name type="scientific">Exocentrus adspersus</name>
    <dbReference type="NCBI Taxonomy" id="1586481"/>
    <lineage>
        <taxon>Eukaryota</taxon>
        <taxon>Metazoa</taxon>
        <taxon>Ecdysozoa</taxon>
        <taxon>Arthropoda</taxon>
        <taxon>Hexapoda</taxon>
        <taxon>Insecta</taxon>
        <taxon>Pterygota</taxon>
        <taxon>Neoptera</taxon>
        <taxon>Endopterygota</taxon>
        <taxon>Coleoptera</taxon>
        <taxon>Polyphaga</taxon>
        <taxon>Cucujiformia</taxon>
        <taxon>Chrysomeloidea</taxon>
        <taxon>Cerambycidae</taxon>
        <taxon>Lamiinae</taxon>
        <taxon>Acanthocinini</taxon>
        <taxon>Exocentrus</taxon>
    </lineage>
</organism>
<keyword evidence="4" id="KW-1185">Reference proteome</keyword>
<proteinExistence type="predicted"/>
<dbReference type="Gene3D" id="3.30.420.10">
    <property type="entry name" value="Ribonuclease H-like superfamily/Ribonuclease H"/>
    <property type="match status" value="1"/>
</dbReference>
<gene>
    <name evidence="3" type="ORF">NQ315_017223</name>
</gene>
<dbReference type="InterPro" id="IPR050951">
    <property type="entry name" value="Retrovirus_Pol_polyprotein"/>
</dbReference>
<dbReference type="AlphaFoldDB" id="A0AAV8V6U1"/>
<dbReference type="GO" id="GO:0015074">
    <property type="term" value="P:DNA integration"/>
    <property type="evidence" value="ECO:0007669"/>
    <property type="project" value="InterPro"/>
</dbReference>
<dbReference type="PROSITE" id="PS50994">
    <property type="entry name" value="INTEGRASE"/>
    <property type="match status" value="1"/>
</dbReference>
<reference evidence="3 4" key="1">
    <citation type="journal article" date="2023" name="Insect Mol. Biol.">
        <title>Genome sequencing provides insights into the evolution of gene families encoding plant cell wall-degrading enzymes in longhorned beetles.</title>
        <authorList>
            <person name="Shin N.R."/>
            <person name="Okamura Y."/>
            <person name="Kirsch R."/>
            <person name="Pauchet Y."/>
        </authorList>
    </citation>
    <scope>NUCLEOTIDE SEQUENCE [LARGE SCALE GENOMIC DNA]</scope>
    <source>
        <strain evidence="3">EAD_L_NR</strain>
    </source>
</reference>
<evidence type="ECO:0000313" key="4">
    <source>
        <dbReference type="Proteomes" id="UP001159042"/>
    </source>
</evidence>
<dbReference type="Proteomes" id="UP001159042">
    <property type="component" value="Unassembled WGS sequence"/>
</dbReference>
<dbReference type="InterPro" id="IPR036397">
    <property type="entry name" value="RNaseH_sf"/>
</dbReference>
<accession>A0AAV8V6U1</accession>
<dbReference type="InterPro" id="IPR012337">
    <property type="entry name" value="RNaseH-like_sf"/>
</dbReference>
<protein>
    <recommendedName>
        <fullName evidence="2">Integrase catalytic domain-containing protein</fullName>
    </recommendedName>
</protein>
<dbReference type="PANTHER" id="PTHR37984">
    <property type="entry name" value="PROTEIN CBG26694"/>
    <property type="match status" value="1"/>
</dbReference>
<dbReference type="GO" id="GO:0003676">
    <property type="term" value="F:nucleic acid binding"/>
    <property type="evidence" value="ECO:0007669"/>
    <property type="project" value="InterPro"/>
</dbReference>